<dbReference type="AlphaFoldDB" id="A0A5E4NG92"/>
<evidence type="ECO:0000313" key="2">
    <source>
        <dbReference type="Proteomes" id="UP000325440"/>
    </source>
</evidence>
<dbReference type="Proteomes" id="UP000325440">
    <property type="component" value="Unassembled WGS sequence"/>
</dbReference>
<reference evidence="1 2" key="1">
    <citation type="submission" date="2019-08" db="EMBL/GenBank/DDBJ databases">
        <authorList>
            <person name="Alioto T."/>
            <person name="Alioto T."/>
            <person name="Gomez Garrido J."/>
        </authorList>
    </citation>
    <scope>NUCLEOTIDE SEQUENCE [LARGE SCALE GENOMIC DNA]</scope>
</reference>
<accession>A0A5E4NG92</accession>
<gene>
    <name evidence="1" type="ORF">CINCED_3A025610</name>
</gene>
<keyword evidence="2" id="KW-1185">Reference proteome</keyword>
<organism evidence="1 2">
    <name type="scientific">Cinara cedri</name>
    <dbReference type="NCBI Taxonomy" id="506608"/>
    <lineage>
        <taxon>Eukaryota</taxon>
        <taxon>Metazoa</taxon>
        <taxon>Ecdysozoa</taxon>
        <taxon>Arthropoda</taxon>
        <taxon>Hexapoda</taxon>
        <taxon>Insecta</taxon>
        <taxon>Pterygota</taxon>
        <taxon>Neoptera</taxon>
        <taxon>Paraneoptera</taxon>
        <taxon>Hemiptera</taxon>
        <taxon>Sternorrhyncha</taxon>
        <taxon>Aphidomorpha</taxon>
        <taxon>Aphidoidea</taxon>
        <taxon>Aphididae</taxon>
        <taxon>Lachninae</taxon>
        <taxon>Cinara</taxon>
    </lineage>
</organism>
<sequence>MAEGDVVLLHISLRNPTMKAIKEVEVAFTAYLYLIIKIKVNLFGRINFDPDLEVQIIDGTIIRAHACTAEYKKDSGAQEALGRSKDGLQLLLIKKMILHRLKH</sequence>
<dbReference type="EMBL" id="CABPRJ010001992">
    <property type="protein sequence ID" value="VVC42758.1"/>
    <property type="molecule type" value="Genomic_DNA"/>
</dbReference>
<evidence type="ECO:0000313" key="1">
    <source>
        <dbReference type="EMBL" id="VVC42758.1"/>
    </source>
</evidence>
<protein>
    <submittedName>
        <fullName evidence="1">Uncharacterized protein</fullName>
    </submittedName>
</protein>
<name>A0A5E4NG92_9HEMI</name>
<proteinExistence type="predicted"/>